<evidence type="ECO:0000256" key="2">
    <source>
        <dbReference type="ARBA" id="ARBA00022428"/>
    </source>
</evidence>
<name>A0A7D4BD43_9BACT</name>
<reference evidence="5 6" key="1">
    <citation type="submission" date="2019-07" db="EMBL/GenBank/DDBJ databases">
        <title>Thalassofilum flectens gen. nov., sp. nov., a novel moderate thermophilic anaerobe from a shallow sea hot spring in Kunashir Island (Russia), representing a new family in the order Bacteroidales, and proposal of Thalassofilacea fam. nov.</title>
        <authorList>
            <person name="Kochetkova T.V."/>
            <person name="Podosokorskaya O.A."/>
            <person name="Novikov A."/>
            <person name="Elcheninov A.G."/>
            <person name="Toshchakov S.V."/>
            <person name="Kublanov I.V."/>
        </authorList>
    </citation>
    <scope>NUCLEOTIDE SEQUENCE [LARGE SCALE GENOMIC DNA]</scope>
    <source>
        <strain evidence="5 6">38-H</strain>
    </source>
</reference>
<evidence type="ECO:0000256" key="3">
    <source>
        <dbReference type="ARBA" id="ARBA00023239"/>
    </source>
</evidence>
<keyword evidence="6" id="KW-1185">Reference proteome</keyword>
<dbReference type="HAMAP" id="MF_00996">
    <property type="entry name" value="MqnD"/>
    <property type="match status" value="1"/>
</dbReference>
<comment type="similarity">
    <text evidence="4">Belongs to the MqnA/MqnD family. MqnD subfamily.</text>
</comment>
<proteinExistence type="inferred from homology"/>
<organism evidence="5 6">
    <name type="scientific">Tenuifilum thalassicum</name>
    <dbReference type="NCBI Taxonomy" id="2590900"/>
    <lineage>
        <taxon>Bacteria</taxon>
        <taxon>Pseudomonadati</taxon>
        <taxon>Bacteroidota</taxon>
        <taxon>Bacteroidia</taxon>
        <taxon>Bacteroidales</taxon>
        <taxon>Tenuifilaceae</taxon>
        <taxon>Tenuifilum</taxon>
    </lineage>
</organism>
<protein>
    <recommendedName>
        <fullName evidence="4">1,4-dihydroxy-6-naphtoate synthase</fullName>
        <ecNumber evidence="4">4.1.99.29</ecNumber>
    </recommendedName>
    <alternativeName>
        <fullName evidence="4">Menaquinone biosynthetic enzyme MqnD</fullName>
    </alternativeName>
</protein>
<dbReference type="Pfam" id="PF02621">
    <property type="entry name" value="VitK2_biosynth"/>
    <property type="match status" value="1"/>
</dbReference>
<dbReference type="InterPro" id="IPR003773">
    <property type="entry name" value="Menaquinone_biosynth"/>
</dbReference>
<dbReference type="UniPathway" id="UPA00079"/>
<evidence type="ECO:0000313" key="6">
    <source>
        <dbReference type="Proteomes" id="UP000500961"/>
    </source>
</evidence>
<dbReference type="CDD" id="cd13635">
    <property type="entry name" value="PBP2_Ttha1568_Mqnd"/>
    <property type="match status" value="1"/>
</dbReference>
<accession>A0A7D4BD43</accession>
<evidence type="ECO:0000256" key="1">
    <source>
        <dbReference type="ARBA" id="ARBA00004863"/>
    </source>
</evidence>
<dbReference type="PANTHER" id="PTHR37167">
    <property type="entry name" value="1,4-DIHYDROXY-6-NAPHTOATE SYNTHASE"/>
    <property type="match status" value="1"/>
</dbReference>
<keyword evidence="2 4" id="KW-0474">Menaquinone biosynthesis</keyword>
<comment type="function">
    <text evidence="4">Catalyzes the conversion of cyclic dehypoxanthine futalosine (cyclic DHFL) into 1,4-dihydroxy-6-naphthoate, a step in the biosynthesis of menaquinone (MK, vitamin K2).</text>
</comment>
<dbReference type="PANTHER" id="PTHR37167:SF1">
    <property type="entry name" value="1,4-DIHYDROXY-6-NAPHTOATE SYNTHASE"/>
    <property type="match status" value="1"/>
</dbReference>
<dbReference type="GO" id="GO:0016830">
    <property type="term" value="F:carbon-carbon lyase activity"/>
    <property type="evidence" value="ECO:0007669"/>
    <property type="project" value="UniProtKB-UniRule"/>
</dbReference>
<dbReference type="GO" id="GO:0009234">
    <property type="term" value="P:menaquinone biosynthetic process"/>
    <property type="evidence" value="ECO:0007669"/>
    <property type="project" value="UniProtKB-UniRule"/>
</dbReference>
<comment type="pathway">
    <text evidence="1 4">Quinol/quinone metabolism; menaquinone biosynthesis.</text>
</comment>
<dbReference type="InterPro" id="IPR030869">
    <property type="entry name" value="MqnD"/>
</dbReference>
<feature type="binding site" evidence="4">
    <location>
        <begin position="108"/>
        <end position="109"/>
    </location>
    <ligand>
        <name>substrate</name>
    </ligand>
</feature>
<keyword evidence="3 4" id="KW-0456">Lyase</keyword>
<dbReference type="EMBL" id="CP041345">
    <property type="protein sequence ID" value="QKG79383.1"/>
    <property type="molecule type" value="Genomic_DNA"/>
</dbReference>
<dbReference type="RefSeq" id="WP_173073069.1">
    <property type="nucleotide sequence ID" value="NZ_CP041345.1"/>
</dbReference>
<dbReference type="Proteomes" id="UP000500961">
    <property type="component" value="Chromosome"/>
</dbReference>
<dbReference type="EC" id="4.1.99.29" evidence="4"/>
<evidence type="ECO:0000256" key="4">
    <source>
        <dbReference type="HAMAP-Rule" id="MF_00996"/>
    </source>
</evidence>
<evidence type="ECO:0000313" key="5">
    <source>
        <dbReference type="EMBL" id="QKG79383.1"/>
    </source>
</evidence>
<dbReference type="Gene3D" id="3.40.190.10">
    <property type="entry name" value="Periplasmic binding protein-like II"/>
    <property type="match status" value="2"/>
</dbReference>
<comment type="catalytic activity">
    <reaction evidence="4">
        <text>cyclic dehypoxanthinylfutalosinate = 1,4-dihydroxy-6-naphthoate + dihydroxyacetone</text>
        <dbReference type="Rhea" id="RHEA:33087"/>
        <dbReference type="ChEBI" id="CHEBI:16016"/>
        <dbReference type="ChEBI" id="CHEBI:64254"/>
        <dbReference type="ChEBI" id="CHEBI:64270"/>
        <dbReference type="EC" id="4.1.99.29"/>
    </reaction>
</comment>
<dbReference type="SUPFAM" id="SSF53850">
    <property type="entry name" value="Periplasmic binding protein-like II"/>
    <property type="match status" value="1"/>
</dbReference>
<sequence length="274" mass="30765">MKLTLNFSTCPNDTFMFYAMVNGIVNSIFEFETTLEDIEDLNVMALKGEPDITKISFGVYPQLYNDYQLLDAGSALGEGVGPLLVSKSDIDIENLHSYTIALPGKHTTAHLLFNLAFPKVKNKKFMLFSKVEDAILAGDVDAGVIIHESRFTYAQKGLIKLADLGDLWEKQSGLPTPLGGIAVRRSLPEQVKSQINKMLRESIEFAFKHPESTFEFVRKYAQEMDLEVMKNHIELYVNKYSISLENQGRKAIVELLKRSISNSSNIDVSSIFIV</sequence>
<dbReference type="AlphaFoldDB" id="A0A7D4BD43"/>
<dbReference type="KEGG" id="ttz:FHG85_03575"/>
<feature type="active site" description="Proton acceptor" evidence="4">
    <location>
        <position position="147"/>
    </location>
</feature>
<gene>
    <name evidence="4" type="primary">mqnD</name>
    <name evidence="5" type="ORF">FHG85_03575</name>
</gene>
<feature type="binding site" evidence="4">
    <location>
        <begin position="54"/>
        <end position="56"/>
    </location>
    <ligand>
        <name>substrate</name>
    </ligand>
</feature>